<feature type="region of interest" description="Disordered" evidence="1">
    <location>
        <begin position="1"/>
        <end position="61"/>
    </location>
</feature>
<evidence type="ECO:0000256" key="2">
    <source>
        <dbReference type="SAM" id="Phobius"/>
    </source>
</evidence>
<evidence type="ECO:0000313" key="4">
    <source>
        <dbReference type="Proteomes" id="UP000323046"/>
    </source>
</evidence>
<accession>A0A5P2BMS2</accession>
<dbReference type="AlphaFoldDB" id="A0A5P2BMS2"/>
<name>A0A5P2BMS2_STRVZ</name>
<proteinExistence type="predicted"/>
<feature type="compositionally biased region" description="Low complexity" evidence="1">
    <location>
        <begin position="96"/>
        <end position="113"/>
    </location>
</feature>
<evidence type="ECO:0000256" key="1">
    <source>
        <dbReference type="SAM" id="MobiDB-lite"/>
    </source>
</evidence>
<keyword evidence="2" id="KW-0472">Membrane</keyword>
<keyword evidence="4" id="KW-1185">Reference proteome</keyword>
<dbReference type="Proteomes" id="UP000323046">
    <property type="component" value="Chromosome"/>
</dbReference>
<dbReference type="EMBL" id="CP029193">
    <property type="protein sequence ID" value="QES30411.1"/>
    <property type="molecule type" value="Genomic_DNA"/>
</dbReference>
<feature type="region of interest" description="Disordered" evidence="1">
    <location>
        <begin position="90"/>
        <end position="173"/>
    </location>
</feature>
<keyword evidence="2" id="KW-0812">Transmembrane</keyword>
<feature type="transmembrane region" description="Helical" evidence="2">
    <location>
        <begin position="64"/>
        <end position="86"/>
    </location>
</feature>
<protein>
    <submittedName>
        <fullName evidence="3">Uncharacterized protein</fullName>
    </submittedName>
</protein>
<feature type="compositionally biased region" description="Low complexity" evidence="1">
    <location>
        <begin position="128"/>
        <end position="140"/>
    </location>
</feature>
<evidence type="ECO:0000313" key="3">
    <source>
        <dbReference type="EMBL" id="QES30411.1"/>
    </source>
</evidence>
<organism evidence="3 4">
    <name type="scientific">Streptomyces venezuelae</name>
    <dbReference type="NCBI Taxonomy" id="54571"/>
    <lineage>
        <taxon>Bacteria</taxon>
        <taxon>Bacillati</taxon>
        <taxon>Actinomycetota</taxon>
        <taxon>Actinomycetes</taxon>
        <taxon>Kitasatosporales</taxon>
        <taxon>Streptomycetaceae</taxon>
        <taxon>Streptomyces</taxon>
    </lineage>
</organism>
<feature type="compositionally biased region" description="Pro residues" evidence="1">
    <location>
        <begin position="118"/>
        <end position="127"/>
    </location>
</feature>
<sequence length="299" mass="31489">MRDDGHDDRRDDAVREKLRGAARAHRPDRERMLARVERGMAEGERPEGRSKGTRRVGGASWPRVVGATAAVAGIFAVAGYGVSVALRDGDAPQSVATSTSSGPPAASPEPTGTLAPPTRRPSGPPSSSPGAGESGKPSGSTSRGPSEGAEPPKSSGKPTDDEDTTASGKRVPADRLLWADGSIDPGSHAYWSQSDITVKAKKPLTSLTVQLRVAGSGQVEDTGNWRSLPEGDFDVSVTERDGDLVYRWTLKRGRTVPAGEHVFAGQFNHPAGKRDAGDDSYEVRAGTAEERAVWRGDFA</sequence>
<dbReference type="OrthoDB" id="4147502at2"/>
<keyword evidence="2" id="KW-1133">Transmembrane helix</keyword>
<dbReference type="RefSeq" id="WP_150174075.1">
    <property type="nucleotide sequence ID" value="NZ_CP029193.1"/>
</dbReference>
<reference evidence="3 4" key="1">
    <citation type="submission" date="2018-05" db="EMBL/GenBank/DDBJ databases">
        <title>Streptomyces venezuelae.</title>
        <authorList>
            <person name="Kim W."/>
            <person name="Lee N."/>
            <person name="Cho B.-K."/>
        </authorList>
    </citation>
    <scope>NUCLEOTIDE SEQUENCE [LARGE SCALE GENOMIC DNA]</scope>
    <source>
        <strain evidence="3 4">ATCC 14583</strain>
    </source>
</reference>
<feature type="compositionally biased region" description="Basic and acidic residues" evidence="1">
    <location>
        <begin position="1"/>
        <end position="50"/>
    </location>
</feature>
<gene>
    <name evidence="3" type="ORF">DEJ47_31800</name>
</gene>